<keyword evidence="3" id="KW-1185">Reference proteome</keyword>
<evidence type="ECO:0000313" key="1">
    <source>
        <dbReference type="EMBL" id="CEM60355.1"/>
    </source>
</evidence>
<evidence type="ECO:0000313" key="4">
    <source>
        <dbReference type="Proteomes" id="UP000323594"/>
    </source>
</evidence>
<sequence length="132" mass="14805">MISQEKLAILQKVKNNEITAEEGIRLLENQIKENEPSPETESNIAEHDPPFFFGKVLKIQVFDPRLAGTIHTHIPIVFAKINKALIPSMLDERLELNEAQLNKIIEAVDTVDSGDIINVSEPGGKKIHVFIE</sequence>
<reference evidence="1" key="1">
    <citation type="submission" date="2015-01" db="EMBL/GenBank/DDBJ databases">
        <authorList>
            <person name="Xiang T."/>
            <person name="Song Y."/>
            <person name="Huang L."/>
            <person name="Wang B."/>
            <person name="Wu P."/>
        </authorList>
    </citation>
    <scope>NUCLEOTIDE SEQUENCE [LARGE SCALE GENOMIC DNA]</scope>
    <source>
        <strain evidence="1">V1</strain>
    </source>
</reference>
<accession>A0A0B7GTP4</accession>
<organism evidence="1 3">
    <name type="scientific">Treponema phagedenis</name>
    <dbReference type="NCBI Taxonomy" id="162"/>
    <lineage>
        <taxon>Bacteria</taxon>
        <taxon>Pseudomonadati</taxon>
        <taxon>Spirochaetota</taxon>
        <taxon>Spirochaetia</taxon>
        <taxon>Spirochaetales</taxon>
        <taxon>Treponemataceae</taxon>
        <taxon>Treponema</taxon>
    </lineage>
</organism>
<dbReference type="Proteomes" id="UP000323594">
    <property type="component" value="Chromosome"/>
</dbReference>
<dbReference type="GeneID" id="57753606"/>
<evidence type="ECO:0000313" key="2">
    <source>
        <dbReference type="EMBL" id="QEJ97801.1"/>
    </source>
</evidence>
<proteinExistence type="predicted"/>
<dbReference type="Proteomes" id="UP000042527">
    <property type="component" value="Unassembled WGS sequence"/>
</dbReference>
<reference evidence="2 4" key="3">
    <citation type="submission" date="2019-08" db="EMBL/GenBank/DDBJ databases">
        <authorList>
            <person name="Kuhnert P."/>
        </authorList>
    </citation>
    <scope>NUCLEOTIDE SEQUENCE [LARGE SCALE GENOMIC DNA]</scope>
    <source>
        <strain evidence="2 4">B36.5</strain>
    </source>
</reference>
<gene>
    <name evidence="2" type="ORF">FUT82_07195</name>
    <name evidence="1" type="ORF">TPHV1_10023</name>
</gene>
<dbReference type="EMBL" id="CP042817">
    <property type="protein sequence ID" value="QEJ97801.1"/>
    <property type="molecule type" value="Genomic_DNA"/>
</dbReference>
<protein>
    <recommendedName>
        <fullName evidence="5">DUF2089 domain-containing protein</fullName>
    </recommendedName>
</protein>
<evidence type="ECO:0008006" key="5">
    <source>
        <dbReference type="Google" id="ProtNLM"/>
    </source>
</evidence>
<dbReference type="RefSeq" id="WP_002700114.1">
    <property type="nucleotide sequence ID" value="NZ_CDNC01000001.1"/>
</dbReference>
<reference evidence="3" key="2">
    <citation type="submission" date="2015-01" db="EMBL/GenBank/DDBJ databases">
        <authorList>
            <person name="Manzoor Shahid"/>
            <person name="Zubair Saima"/>
        </authorList>
    </citation>
    <scope>NUCLEOTIDE SEQUENCE [LARGE SCALE GENOMIC DNA]</scope>
    <source>
        <strain evidence="3">V1</strain>
    </source>
</reference>
<name>A0A0B7GTP4_TREPH</name>
<dbReference type="AlphaFoldDB" id="A0A0B7GTP4"/>
<dbReference type="EMBL" id="CDNC01000001">
    <property type="protein sequence ID" value="CEM60355.1"/>
    <property type="molecule type" value="Genomic_DNA"/>
</dbReference>
<evidence type="ECO:0000313" key="3">
    <source>
        <dbReference type="Proteomes" id="UP000042527"/>
    </source>
</evidence>